<dbReference type="AlphaFoldDB" id="A0A5J4VYK6"/>
<keyword evidence="1" id="KW-0472">Membrane</keyword>
<gene>
    <name evidence="2" type="ORF">EZS28_016730</name>
</gene>
<proteinExistence type="predicted"/>
<dbReference type="Proteomes" id="UP000324800">
    <property type="component" value="Unassembled WGS sequence"/>
</dbReference>
<keyword evidence="1" id="KW-0812">Transmembrane</keyword>
<organism evidence="2 3">
    <name type="scientific">Streblomastix strix</name>
    <dbReference type="NCBI Taxonomy" id="222440"/>
    <lineage>
        <taxon>Eukaryota</taxon>
        <taxon>Metamonada</taxon>
        <taxon>Preaxostyla</taxon>
        <taxon>Oxymonadida</taxon>
        <taxon>Streblomastigidae</taxon>
        <taxon>Streblomastix</taxon>
    </lineage>
</organism>
<protein>
    <submittedName>
        <fullName evidence="2">Uncharacterized protein</fullName>
    </submittedName>
</protein>
<evidence type="ECO:0000313" key="3">
    <source>
        <dbReference type="Proteomes" id="UP000324800"/>
    </source>
</evidence>
<sequence length="690" mass="75320">MHFVSQLSLYLVQDNNHFASYHKDFESEIVQRNFAALKDAESSLTYLQSQNDVSNDFCKVYRDKAIHFSKQLLLTITTLLLLHSLCRALVYYPLTSTETQGFIYKKKMDKNNMHLFLILAFLASQSTFDVTAADIYVSDTGNSDAGYECNINSKSCVSLIQTYPNELLSSTTGNVSIYLTGTFNHNFSLTLGRAGTTRGFRSYQTNAQQELQLNQNAYITISAGTAFFESLILVPNNYANSNIVQSGVDSILTFTNCTISRGVIKQNFISKSGDGKLTFTRLTLQTQNESSSYIINVGGSNNTIDGLTITGSTVISKNPIYFQGGNPKISNIALSGTSLIKDTLLYCQDADTTITGVIISESAQIEGEKIFRIDGGNASFNNIQIIGSSIVKSTQFIQSIGTSILINGLTISGNAQITGDNFIDCSTTDNTISNLNVGSSSKISGQKFIQVSGVKTTLTALTFSYPTVTGQYLIFLSNTITTIKDITVQNIVSAEKSLFYSEGQDVTFNNGIFRNISLKSENMIYISSGEVTFNGFTASTITLEDGSFISKKGTGNLIITNSKFTDIKRIKNGNGAVINAELTSSSGNVLITGTALTMFQTVMSLIVVMVLDKNIRYYPVTVGQENVSAVNVVFTPLTQMNFYPDILEEDPTFKFEIVLSVVLQSMKLSPVICALPEIVSPLINIEVPID</sequence>
<feature type="transmembrane region" description="Helical" evidence="1">
    <location>
        <begin position="589"/>
        <end position="611"/>
    </location>
</feature>
<dbReference type="EMBL" id="SNRW01004248">
    <property type="protein sequence ID" value="KAA6387741.1"/>
    <property type="molecule type" value="Genomic_DNA"/>
</dbReference>
<evidence type="ECO:0000313" key="2">
    <source>
        <dbReference type="EMBL" id="KAA6387741.1"/>
    </source>
</evidence>
<reference evidence="2 3" key="1">
    <citation type="submission" date="2019-03" db="EMBL/GenBank/DDBJ databases">
        <title>Single cell metagenomics reveals metabolic interactions within the superorganism composed of flagellate Streblomastix strix and complex community of Bacteroidetes bacteria on its surface.</title>
        <authorList>
            <person name="Treitli S.C."/>
            <person name="Kolisko M."/>
            <person name="Husnik F."/>
            <person name="Keeling P."/>
            <person name="Hampl V."/>
        </authorList>
    </citation>
    <scope>NUCLEOTIDE SEQUENCE [LARGE SCALE GENOMIC DNA]</scope>
    <source>
        <strain evidence="2">ST1C</strain>
    </source>
</reference>
<keyword evidence="1" id="KW-1133">Transmembrane helix</keyword>
<accession>A0A5J4VYK6</accession>
<evidence type="ECO:0000256" key="1">
    <source>
        <dbReference type="SAM" id="Phobius"/>
    </source>
</evidence>
<comment type="caution">
    <text evidence="2">The sequence shown here is derived from an EMBL/GenBank/DDBJ whole genome shotgun (WGS) entry which is preliminary data.</text>
</comment>
<name>A0A5J4VYK6_9EUKA</name>